<dbReference type="Pfam" id="PF21324">
    <property type="entry name" value="SHPRH_helical-2nd"/>
    <property type="match status" value="1"/>
</dbReference>
<dbReference type="Gene3D" id="3.30.40.10">
    <property type="entry name" value="Zinc/RING finger domain, C3HC4 (zinc finger)"/>
    <property type="match status" value="1"/>
</dbReference>
<dbReference type="PANTHER" id="PTHR45865:SF1">
    <property type="entry name" value="E3 UBIQUITIN-PROTEIN LIGASE SHPRH"/>
    <property type="match status" value="1"/>
</dbReference>
<evidence type="ECO:0000256" key="3">
    <source>
        <dbReference type="ARBA" id="ARBA00022833"/>
    </source>
</evidence>
<dbReference type="GO" id="GO:0061630">
    <property type="term" value="F:ubiquitin protein ligase activity"/>
    <property type="evidence" value="ECO:0007669"/>
    <property type="project" value="TreeGrafter"/>
</dbReference>
<dbReference type="AlphaFoldDB" id="A0A8K0JYL0"/>
<sequence>MENLLASLVKKAKVEAEEALRQCVAALNGLAGVHILLGEWSLAEEKYRSILKLADEYKQNLKVDTLQKIHTLHNLAEILENGVSASSLTLKDEAKELEAKYLNKCSRKISCAKEAVDPLTDAVENFLQSDTMTCKQPWWVQVLDWSCSSNYADELVRKVKNDISDYMSGTGKSRSSAKINDVSDANGLRYHLLIQIDELIDKRDLVLEEMKQLTKMGNEPTEASRLVMVAVDCHLRQTSCSSAIVSVGSKRKAQSDISSNISKEGNKRKSGQKKKRSSKCDLCEADANLERYEALLFKVLRQKVEGEAVLLTEDGHAEKNEGDDDAQAVKVFGQLSRGNWAAGEIERMLKVVLGFAKSKKLDQKIIEQGNTQIKLMESMKKEYKYLRILWRQLNDQVSAIDELNMAKLRLGLRDTEEVKEAKQRKKVVGNLSTNLHSKLESLHLLNQHELEPYAARLSAELAGGSCDLRKRVGQLFYLQNLEKANSGRHGGMNPDPCPICRKVLGEKWSVLQCGHCYCTECIKVLVTEYSGRGGSVKCAVCREMTHHAEISYVDTSGGPGDYCVQNEGLRILSPL</sequence>
<feature type="compositionally biased region" description="Basic residues" evidence="5">
    <location>
        <begin position="266"/>
        <end position="277"/>
    </location>
</feature>
<protein>
    <recommendedName>
        <fullName evidence="6">RING-type domain-containing protein</fullName>
    </recommendedName>
</protein>
<dbReference type="GO" id="GO:0008270">
    <property type="term" value="F:zinc ion binding"/>
    <property type="evidence" value="ECO:0007669"/>
    <property type="project" value="UniProtKB-KW"/>
</dbReference>
<gene>
    <name evidence="7" type="ORF">J437_LFUL006028</name>
</gene>
<dbReference type="CDD" id="cd16569">
    <property type="entry name" value="RING-HC_SHPRH-like"/>
    <property type="match status" value="1"/>
</dbReference>
<evidence type="ECO:0000256" key="2">
    <source>
        <dbReference type="ARBA" id="ARBA00022771"/>
    </source>
</evidence>
<dbReference type="GO" id="GO:0005634">
    <property type="term" value="C:nucleus"/>
    <property type="evidence" value="ECO:0007669"/>
    <property type="project" value="TreeGrafter"/>
</dbReference>
<dbReference type="OrthoDB" id="423559at2759"/>
<dbReference type="Pfam" id="PF13445">
    <property type="entry name" value="zf-RING_UBOX"/>
    <property type="match status" value="1"/>
</dbReference>
<reference evidence="7" key="2">
    <citation type="submission" date="2017-10" db="EMBL/GenBank/DDBJ databases">
        <title>Ladona fulva Genome sequencing and assembly.</title>
        <authorList>
            <person name="Murali S."/>
            <person name="Richards S."/>
            <person name="Bandaranaike D."/>
            <person name="Bellair M."/>
            <person name="Blankenburg K."/>
            <person name="Chao H."/>
            <person name="Dinh H."/>
            <person name="Doddapaneni H."/>
            <person name="Dugan-Rocha S."/>
            <person name="Elkadiri S."/>
            <person name="Gnanaolivu R."/>
            <person name="Hernandez B."/>
            <person name="Skinner E."/>
            <person name="Javaid M."/>
            <person name="Lee S."/>
            <person name="Li M."/>
            <person name="Ming W."/>
            <person name="Munidasa M."/>
            <person name="Muniz J."/>
            <person name="Nguyen L."/>
            <person name="Hughes D."/>
            <person name="Osuji N."/>
            <person name="Pu L.-L."/>
            <person name="Puazo M."/>
            <person name="Qu C."/>
            <person name="Quiroz J."/>
            <person name="Raj R."/>
            <person name="Weissenberger G."/>
            <person name="Xin Y."/>
            <person name="Zou X."/>
            <person name="Han Y."/>
            <person name="Worley K."/>
            <person name="Muzny D."/>
            <person name="Gibbs R."/>
        </authorList>
    </citation>
    <scope>NUCLEOTIDE SEQUENCE</scope>
    <source>
        <strain evidence="7">Sampled in the wild</strain>
    </source>
</reference>
<reference evidence="7" key="1">
    <citation type="submission" date="2013-04" db="EMBL/GenBank/DDBJ databases">
        <authorList>
            <person name="Qu J."/>
            <person name="Murali S.C."/>
            <person name="Bandaranaike D."/>
            <person name="Bellair M."/>
            <person name="Blankenburg K."/>
            <person name="Chao H."/>
            <person name="Dinh H."/>
            <person name="Doddapaneni H."/>
            <person name="Downs B."/>
            <person name="Dugan-Rocha S."/>
            <person name="Elkadiri S."/>
            <person name="Gnanaolivu R.D."/>
            <person name="Hernandez B."/>
            <person name="Javaid M."/>
            <person name="Jayaseelan J.C."/>
            <person name="Lee S."/>
            <person name="Li M."/>
            <person name="Ming W."/>
            <person name="Munidasa M."/>
            <person name="Muniz J."/>
            <person name="Nguyen L."/>
            <person name="Ongeri F."/>
            <person name="Osuji N."/>
            <person name="Pu L.-L."/>
            <person name="Puazo M."/>
            <person name="Qu C."/>
            <person name="Quiroz J."/>
            <person name="Raj R."/>
            <person name="Weissenberger G."/>
            <person name="Xin Y."/>
            <person name="Zou X."/>
            <person name="Han Y."/>
            <person name="Richards S."/>
            <person name="Worley K."/>
            <person name="Muzny D."/>
            <person name="Gibbs R."/>
        </authorList>
    </citation>
    <scope>NUCLEOTIDE SEQUENCE</scope>
    <source>
        <strain evidence="7">Sampled in the wild</strain>
    </source>
</reference>
<evidence type="ECO:0000256" key="5">
    <source>
        <dbReference type="SAM" id="MobiDB-lite"/>
    </source>
</evidence>
<evidence type="ECO:0000313" key="8">
    <source>
        <dbReference type="Proteomes" id="UP000792457"/>
    </source>
</evidence>
<dbReference type="PROSITE" id="PS50089">
    <property type="entry name" value="ZF_RING_2"/>
    <property type="match status" value="1"/>
</dbReference>
<dbReference type="InterPro" id="IPR001841">
    <property type="entry name" value="Znf_RING"/>
</dbReference>
<dbReference type="PROSITE" id="PS00518">
    <property type="entry name" value="ZF_RING_1"/>
    <property type="match status" value="1"/>
</dbReference>
<keyword evidence="1" id="KW-0479">Metal-binding</keyword>
<organism evidence="7 8">
    <name type="scientific">Ladona fulva</name>
    <name type="common">Scarce chaser dragonfly</name>
    <name type="synonym">Libellula fulva</name>
    <dbReference type="NCBI Taxonomy" id="123851"/>
    <lineage>
        <taxon>Eukaryota</taxon>
        <taxon>Metazoa</taxon>
        <taxon>Ecdysozoa</taxon>
        <taxon>Arthropoda</taxon>
        <taxon>Hexapoda</taxon>
        <taxon>Insecta</taxon>
        <taxon>Pterygota</taxon>
        <taxon>Palaeoptera</taxon>
        <taxon>Odonata</taxon>
        <taxon>Epiprocta</taxon>
        <taxon>Anisoptera</taxon>
        <taxon>Libelluloidea</taxon>
        <taxon>Libellulidae</taxon>
        <taxon>Ladona</taxon>
    </lineage>
</organism>
<dbReference type="Proteomes" id="UP000792457">
    <property type="component" value="Unassembled WGS sequence"/>
</dbReference>
<dbReference type="Pfam" id="PF21325">
    <property type="entry name" value="SHPRH_helical-1st"/>
    <property type="match status" value="1"/>
</dbReference>
<dbReference type="InterPro" id="IPR013083">
    <property type="entry name" value="Znf_RING/FYVE/PHD"/>
</dbReference>
<dbReference type="InterPro" id="IPR027370">
    <property type="entry name" value="Znf-RING_euk"/>
</dbReference>
<keyword evidence="2 4" id="KW-0863">Zinc-finger</keyword>
<comment type="caution">
    <text evidence="7">The sequence shown here is derived from an EMBL/GenBank/DDBJ whole genome shotgun (WGS) entry which is preliminary data.</text>
</comment>
<dbReference type="PANTHER" id="PTHR45865">
    <property type="entry name" value="E3 UBIQUITIN-PROTEIN LIGASE SHPRH FAMILY MEMBER"/>
    <property type="match status" value="1"/>
</dbReference>
<evidence type="ECO:0000313" key="7">
    <source>
        <dbReference type="EMBL" id="KAG8225017.1"/>
    </source>
</evidence>
<dbReference type="InterPro" id="IPR048686">
    <property type="entry name" value="SHPRH_helical_1st"/>
</dbReference>
<feature type="region of interest" description="Disordered" evidence="5">
    <location>
        <begin position="255"/>
        <end position="277"/>
    </location>
</feature>
<evidence type="ECO:0000259" key="6">
    <source>
        <dbReference type="PROSITE" id="PS50089"/>
    </source>
</evidence>
<evidence type="ECO:0000256" key="1">
    <source>
        <dbReference type="ARBA" id="ARBA00022723"/>
    </source>
</evidence>
<dbReference type="GO" id="GO:0006974">
    <property type="term" value="P:DNA damage response"/>
    <property type="evidence" value="ECO:0007669"/>
    <property type="project" value="TreeGrafter"/>
</dbReference>
<dbReference type="InterPro" id="IPR017907">
    <property type="entry name" value="Znf_RING_CS"/>
</dbReference>
<feature type="domain" description="RING-type" evidence="6">
    <location>
        <begin position="497"/>
        <end position="542"/>
    </location>
</feature>
<dbReference type="SMART" id="SM00184">
    <property type="entry name" value="RING"/>
    <property type="match status" value="1"/>
</dbReference>
<evidence type="ECO:0000256" key="4">
    <source>
        <dbReference type="PROSITE-ProRule" id="PRU00175"/>
    </source>
</evidence>
<keyword evidence="3" id="KW-0862">Zinc</keyword>
<name>A0A8K0JYL0_LADFU</name>
<accession>A0A8K0JYL0</accession>
<proteinExistence type="predicted"/>
<dbReference type="InterPro" id="IPR048695">
    <property type="entry name" value="SHPRH_helical_2nd"/>
</dbReference>
<dbReference type="SUPFAM" id="SSF57850">
    <property type="entry name" value="RING/U-box"/>
    <property type="match status" value="1"/>
</dbReference>
<dbReference type="InterPro" id="IPR052583">
    <property type="entry name" value="ATP-helicase/E3_Ub-Ligase"/>
</dbReference>
<keyword evidence="8" id="KW-1185">Reference proteome</keyword>
<dbReference type="EMBL" id="KZ308221">
    <property type="protein sequence ID" value="KAG8225017.1"/>
    <property type="molecule type" value="Genomic_DNA"/>
</dbReference>
<dbReference type="GO" id="GO:0000209">
    <property type="term" value="P:protein polyubiquitination"/>
    <property type="evidence" value="ECO:0007669"/>
    <property type="project" value="TreeGrafter"/>
</dbReference>